<keyword evidence="4" id="KW-0677">Repeat</keyword>
<keyword evidence="2" id="KW-0813">Transport</keyword>
<dbReference type="FunFam" id="3.40.50.300:FF:000163">
    <property type="entry name" value="Multidrug resistance-associated protein member 4"/>
    <property type="match status" value="1"/>
</dbReference>
<evidence type="ECO:0000256" key="4">
    <source>
        <dbReference type="ARBA" id="ARBA00022737"/>
    </source>
</evidence>
<gene>
    <name evidence="12" type="ORF">Zmor_002105</name>
</gene>
<dbReference type="InterPro" id="IPR011527">
    <property type="entry name" value="ABC1_TM_dom"/>
</dbReference>
<dbReference type="Gene3D" id="1.20.1560.10">
    <property type="entry name" value="ABC transporter type 1, transmembrane domain"/>
    <property type="match status" value="1"/>
</dbReference>
<dbReference type="FunFam" id="3.40.50.300:FF:000973">
    <property type="entry name" value="Multidrug resistance-associated protein 4"/>
    <property type="match status" value="1"/>
</dbReference>
<sequence length="955" mass="108734">MYTWEIPFSKLVQTARNVELEQITLANHFRICSSIIKIYVPKISVLLCILGAYFRRLSITSQYVFSLTNLYENLKFTAIVRMPVAFFRYSEAKISIQRIQDFLLSEHCDVDKNIFKSTVNMSGVFLQNVSVKWDQSSSSNTLTNVTFCAEPGELVCVIGSPGSGKSTLLQVVLNELPLTEGTVEVGGRVSYYSQEPWLFSGTIRENILFGLEMEQEKYAQVIKMTALDHDLLQLPYGDNSLVGERGVMLSGGQKARINLARAVYGEADVYLLDDPLSAVDVHVGRQIFNECIHKYLKNKCVVLVTHQVKLLHSVDKVYLLDSGKVTKVMRPQEMTTIQSYPFENNQRTEIAPKQSLRSTDEEIVEKRASTSDYANYLLAGRSWILIITLLLLLIYNQSLGYGIDYFITFWVNNSQKLDNTQKRFFMTKQSLYIYVFLILFLTIATHTGAWFFVKFCRNISENFHERMFFKVLWSPIRFFQHNSAGGIMHRFSKDIGHVDEYIPGCLHEVITQILMVLGLTTVICVLNHRLIIPSIILYIVFYYCAIIFQPSNISIRRIEANGKFLLENFCLDSNILARNPIFSHLTSTIQGLTIIKALGAPKVLQKEFNKRQDYHTSSYYLFRSLFFSLGFWTDVLLLFYTGAVTFSFFFITETNVGDVGLAVTLSTILGGMIQLGMKSWGELDSYISSVERIVEYTNLPQEPSNHFFVPPTTWPERGHISFCDVSMRYSPNNPLILKNISFEIQHGEKIGILGRTGAGKTSLTSALFRLFDFDGSILIDNVDTKSIALTTLRSKLAIIPQEPVLFLGRLRKNLDPFDQFTDLQLWQALEEVQLKEFVTSKPLGLDSKVSEGGLNFSVGQKQLLCLARTLLRDAKIIVLDEATASVDVNTDEIIQNIIRRRFQNCTVLTIAHRLNTVRDSDKILVIENGRVAEFGSPEDLMKNSAGFFYRYVHRN</sequence>
<dbReference type="EMBL" id="JALNTZ010000001">
    <property type="protein sequence ID" value="KAJ3666671.1"/>
    <property type="molecule type" value="Genomic_DNA"/>
</dbReference>
<dbReference type="SMART" id="SM00382">
    <property type="entry name" value="AAA"/>
    <property type="match status" value="2"/>
</dbReference>
<evidence type="ECO:0000256" key="2">
    <source>
        <dbReference type="ARBA" id="ARBA00022448"/>
    </source>
</evidence>
<dbReference type="PROSITE" id="PS50929">
    <property type="entry name" value="ABC_TM1F"/>
    <property type="match status" value="1"/>
</dbReference>
<dbReference type="GO" id="GO:0005524">
    <property type="term" value="F:ATP binding"/>
    <property type="evidence" value="ECO:0007669"/>
    <property type="project" value="UniProtKB-KW"/>
</dbReference>
<feature type="domain" description="ABC transporter" evidence="10">
    <location>
        <begin position="720"/>
        <end position="953"/>
    </location>
</feature>
<keyword evidence="5" id="KW-0547">Nucleotide-binding</keyword>
<dbReference type="Proteomes" id="UP001168821">
    <property type="component" value="Unassembled WGS sequence"/>
</dbReference>
<accession>A0AA38J6W5</accession>
<dbReference type="PROSITE" id="PS50893">
    <property type="entry name" value="ABC_TRANSPORTER_2"/>
    <property type="match status" value="2"/>
</dbReference>
<dbReference type="PROSITE" id="PS00211">
    <property type="entry name" value="ABC_TRANSPORTER_1"/>
    <property type="match status" value="2"/>
</dbReference>
<dbReference type="CDD" id="cd03244">
    <property type="entry name" value="ABCC_MRP_domain2"/>
    <property type="match status" value="1"/>
</dbReference>
<dbReference type="InterPro" id="IPR050173">
    <property type="entry name" value="ABC_transporter_C-like"/>
</dbReference>
<dbReference type="CDD" id="cd18580">
    <property type="entry name" value="ABC_6TM_ABCC_D2"/>
    <property type="match status" value="1"/>
</dbReference>
<feature type="domain" description="ABC transmembrane type-1" evidence="11">
    <location>
        <begin position="385"/>
        <end position="685"/>
    </location>
</feature>
<evidence type="ECO:0000256" key="3">
    <source>
        <dbReference type="ARBA" id="ARBA00022692"/>
    </source>
</evidence>
<feature type="transmembrane region" description="Helical" evidence="9">
    <location>
        <begin position="530"/>
        <end position="548"/>
    </location>
</feature>
<dbReference type="Gene3D" id="3.40.50.300">
    <property type="entry name" value="P-loop containing nucleotide triphosphate hydrolases"/>
    <property type="match status" value="2"/>
</dbReference>
<evidence type="ECO:0000256" key="5">
    <source>
        <dbReference type="ARBA" id="ARBA00022741"/>
    </source>
</evidence>
<dbReference type="SUPFAM" id="SSF52540">
    <property type="entry name" value="P-loop containing nucleoside triphosphate hydrolases"/>
    <property type="match status" value="2"/>
</dbReference>
<keyword evidence="6" id="KW-0067">ATP-binding</keyword>
<evidence type="ECO:0000259" key="10">
    <source>
        <dbReference type="PROSITE" id="PS50893"/>
    </source>
</evidence>
<organism evidence="12 13">
    <name type="scientific">Zophobas morio</name>
    <dbReference type="NCBI Taxonomy" id="2755281"/>
    <lineage>
        <taxon>Eukaryota</taxon>
        <taxon>Metazoa</taxon>
        <taxon>Ecdysozoa</taxon>
        <taxon>Arthropoda</taxon>
        <taxon>Hexapoda</taxon>
        <taxon>Insecta</taxon>
        <taxon>Pterygota</taxon>
        <taxon>Neoptera</taxon>
        <taxon>Endopterygota</taxon>
        <taxon>Coleoptera</taxon>
        <taxon>Polyphaga</taxon>
        <taxon>Cucujiformia</taxon>
        <taxon>Tenebrionidae</taxon>
        <taxon>Zophobas</taxon>
    </lineage>
</organism>
<evidence type="ECO:0000259" key="11">
    <source>
        <dbReference type="PROSITE" id="PS50929"/>
    </source>
</evidence>
<keyword evidence="13" id="KW-1185">Reference proteome</keyword>
<dbReference type="InterPro" id="IPR036640">
    <property type="entry name" value="ABC1_TM_sf"/>
</dbReference>
<proteinExistence type="predicted"/>
<feature type="transmembrane region" description="Helical" evidence="9">
    <location>
        <begin position="431"/>
        <end position="453"/>
    </location>
</feature>
<dbReference type="PANTHER" id="PTHR24223">
    <property type="entry name" value="ATP-BINDING CASSETTE SUB-FAMILY C"/>
    <property type="match status" value="1"/>
</dbReference>
<comment type="subcellular location">
    <subcellularLocation>
        <location evidence="1">Membrane</location>
        <topology evidence="1">Multi-pass membrane protein</topology>
    </subcellularLocation>
</comment>
<evidence type="ECO:0000256" key="7">
    <source>
        <dbReference type="ARBA" id="ARBA00022989"/>
    </source>
</evidence>
<evidence type="ECO:0000313" key="13">
    <source>
        <dbReference type="Proteomes" id="UP001168821"/>
    </source>
</evidence>
<dbReference type="InterPro" id="IPR017871">
    <property type="entry name" value="ABC_transporter-like_CS"/>
</dbReference>
<dbReference type="GO" id="GO:0140359">
    <property type="term" value="F:ABC-type transporter activity"/>
    <property type="evidence" value="ECO:0007669"/>
    <property type="project" value="InterPro"/>
</dbReference>
<dbReference type="GO" id="GO:0016020">
    <property type="term" value="C:membrane"/>
    <property type="evidence" value="ECO:0007669"/>
    <property type="project" value="UniProtKB-SubCell"/>
</dbReference>
<dbReference type="SUPFAM" id="SSF90123">
    <property type="entry name" value="ABC transporter transmembrane region"/>
    <property type="match status" value="1"/>
</dbReference>
<dbReference type="Pfam" id="PF00664">
    <property type="entry name" value="ABC_membrane"/>
    <property type="match status" value="1"/>
</dbReference>
<protein>
    <recommendedName>
        <fullName evidence="14">Multidrug resistance-associated protein lethal(2)03659</fullName>
    </recommendedName>
</protein>
<evidence type="ECO:0000256" key="9">
    <source>
        <dbReference type="SAM" id="Phobius"/>
    </source>
</evidence>
<keyword evidence="3 9" id="KW-0812">Transmembrane</keyword>
<evidence type="ECO:0000256" key="1">
    <source>
        <dbReference type="ARBA" id="ARBA00004141"/>
    </source>
</evidence>
<evidence type="ECO:0000313" key="12">
    <source>
        <dbReference type="EMBL" id="KAJ3666671.1"/>
    </source>
</evidence>
<dbReference type="GO" id="GO:0016887">
    <property type="term" value="F:ATP hydrolysis activity"/>
    <property type="evidence" value="ECO:0007669"/>
    <property type="project" value="InterPro"/>
</dbReference>
<dbReference type="InterPro" id="IPR044726">
    <property type="entry name" value="ABCC_6TM_D2"/>
</dbReference>
<keyword evidence="7 9" id="KW-1133">Transmembrane helix</keyword>
<dbReference type="AlphaFoldDB" id="A0AA38J6W5"/>
<dbReference type="Pfam" id="PF00005">
    <property type="entry name" value="ABC_tran"/>
    <property type="match status" value="2"/>
</dbReference>
<keyword evidence="8 9" id="KW-0472">Membrane</keyword>
<comment type="caution">
    <text evidence="12">The sequence shown here is derived from an EMBL/GenBank/DDBJ whole genome shotgun (WGS) entry which is preliminary data.</text>
</comment>
<dbReference type="PANTHER" id="PTHR24223:SF448">
    <property type="entry name" value="FI20146P1-RELATED"/>
    <property type="match status" value="1"/>
</dbReference>
<dbReference type="InterPro" id="IPR003439">
    <property type="entry name" value="ABC_transporter-like_ATP-bd"/>
</dbReference>
<feature type="domain" description="ABC transporter" evidence="10">
    <location>
        <begin position="124"/>
        <end position="347"/>
    </location>
</feature>
<reference evidence="12" key="1">
    <citation type="journal article" date="2023" name="G3 (Bethesda)">
        <title>Whole genome assemblies of Zophobas morio and Tenebrio molitor.</title>
        <authorList>
            <person name="Kaur S."/>
            <person name="Stinson S.A."/>
            <person name="diCenzo G.C."/>
        </authorList>
    </citation>
    <scope>NUCLEOTIDE SEQUENCE</scope>
    <source>
        <strain evidence="12">QUZm001</strain>
    </source>
</reference>
<dbReference type="InterPro" id="IPR003593">
    <property type="entry name" value="AAA+_ATPase"/>
</dbReference>
<evidence type="ECO:0000256" key="8">
    <source>
        <dbReference type="ARBA" id="ARBA00023136"/>
    </source>
</evidence>
<evidence type="ECO:0008006" key="14">
    <source>
        <dbReference type="Google" id="ProtNLM"/>
    </source>
</evidence>
<evidence type="ECO:0000256" key="6">
    <source>
        <dbReference type="ARBA" id="ARBA00022840"/>
    </source>
</evidence>
<dbReference type="InterPro" id="IPR027417">
    <property type="entry name" value="P-loop_NTPase"/>
</dbReference>
<dbReference type="CDD" id="cd03250">
    <property type="entry name" value="ABCC_MRP_domain1"/>
    <property type="match status" value="1"/>
</dbReference>
<name>A0AA38J6W5_9CUCU</name>
<feature type="transmembrane region" description="Helical" evidence="9">
    <location>
        <begin position="620"/>
        <end position="639"/>
    </location>
</feature>